<dbReference type="InterPro" id="IPR051321">
    <property type="entry name" value="PHA/PHB_synthase"/>
</dbReference>
<feature type="compositionally biased region" description="Low complexity" evidence="1">
    <location>
        <begin position="932"/>
        <end position="955"/>
    </location>
</feature>
<dbReference type="RefSeq" id="WP_309147625.1">
    <property type="nucleotide sequence ID" value="NZ_QJJV01000001.1"/>
</dbReference>
<evidence type="ECO:0000313" key="2">
    <source>
        <dbReference type="EMBL" id="PXX20406.1"/>
    </source>
</evidence>
<organism evidence="2 3">
    <name type="scientific">Paraburkholderia tropica</name>
    <dbReference type="NCBI Taxonomy" id="92647"/>
    <lineage>
        <taxon>Bacteria</taxon>
        <taxon>Pseudomonadati</taxon>
        <taxon>Pseudomonadota</taxon>
        <taxon>Betaproteobacteria</taxon>
        <taxon>Burkholderiales</taxon>
        <taxon>Burkholderiaceae</taxon>
        <taxon>Paraburkholderia</taxon>
    </lineage>
</organism>
<dbReference type="SUPFAM" id="SSF53474">
    <property type="entry name" value="alpha/beta-Hydrolases"/>
    <property type="match status" value="1"/>
</dbReference>
<dbReference type="InterPro" id="IPR029058">
    <property type="entry name" value="AB_hydrolase_fold"/>
</dbReference>
<reference evidence="2 3" key="1">
    <citation type="submission" date="2018-05" db="EMBL/GenBank/DDBJ databases">
        <title>Genomic Encyclopedia of Type Strains, Phase IV (KMG-V): Genome sequencing to study the core and pangenomes of soil and plant-associated prokaryotes.</title>
        <authorList>
            <person name="Whitman W."/>
        </authorList>
    </citation>
    <scope>NUCLEOTIDE SEQUENCE [LARGE SCALE GENOMIC DNA]</scope>
    <source>
        <strain evidence="2 3">SIr-6563</strain>
    </source>
</reference>
<proteinExistence type="predicted"/>
<comment type="caution">
    <text evidence="2">The sequence shown here is derived from an EMBL/GenBank/DDBJ whole genome shotgun (WGS) entry which is preliminary data.</text>
</comment>
<name>A0ABX5MWN7_9BURK</name>
<evidence type="ECO:0000256" key="1">
    <source>
        <dbReference type="SAM" id="MobiDB-lite"/>
    </source>
</evidence>
<dbReference type="InterPro" id="IPR024501">
    <property type="entry name" value="DUF3141"/>
</dbReference>
<sequence length="1020" mass="109823">MAVSALSPALPADSHATQDAAPNATHAPNAFWPLWPLPPSLTSLPSPLSSFPSLPAFSSLSPLFSPLANAFAESAEAAQTALKSAFGSAFDPALNPLFAQAQQALDAASAGATTAFSPLQPLASFPSFPSIQSIQSMPPFPALPAAAPAAIQPLYDYLFDAWQRSVLFLDVLRERGNQTYMHEKAGMPPVLAFDYEVIVDGRELDDPCNYALLRIKPEEGVQTDARMRPFVVIDPRAGHGPGIAGFKMDSEVGIALRKGHPCYFVTFFPVPTDTQTIESVGKAEAVFLQKVRELHADADGQPFVIGNCQGGWAAALLAASAPSLVGPLMLAGSPLSYWAGVRGKNPMRYSGGMLGGSWMSSLAADLGDGHFDGAHLVTNFENLNPSNTFWGKLYNLYAKVDTERERFLEFERWWGGHFQLNRAEIDWIVQNLFVGNHLTRNEVYAKNARAPVDLRNIRTPIIVLASWGDNITPPQQALNWIPDLYASVDEIVANEQVIVYCLHDKVGHLGIFVSASVANKEHTELFSALDLIDVLPPGLYEARITDSTPEAGRLEALEGRYEIRFERRTIDDILALDDGRDDEQPFEVVRRFAENNQRIYDLFVSPTVRASSNALSAHLLRESHPSRVERSFFSDANPVLGALPAVADAVRAHRKPAERDNPFTLIEKQVSASIEAVWDAYRDARDTWTESTFYSLYTVPWVQAWVGVAPSLPLDPIAPPLTALRKELAQMRLRAAHAHVHKASLLDVFMRIMAYLADEMHVVQYRPFQKMRELAREYFGDRQPSIAELKEAARRQGAIVQLDAQAAVAALPDLVPDARSRRLLMSAVYQVASASGPLDGERAERFAEVQRVLGLEPGSEKEPLPPPPGGGSASGGESGGASGSGAAGGGSGSTQAAGGAQVKASADPQDQHDAPKADAASAAAKPRRATNAKVKAAVEAAVKAVDAPEVKPAAKPTEKPTTKPTTKPAAKTAAKAATKPATKTATKPAARRVRPASPPAATRTSRPAAARRRAARSAGE</sequence>
<dbReference type="PANTHER" id="PTHR36837:SF2">
    <property type="entry name" value="POLY(3-HYDROXYALKANOATE) POLYMERASE SUBUNIT PHAC"/>
    <property type="match status" value="1"/>
</dbReference>
<protein>
    <submittedName>
        <fullName evidence="2">Uncharacterized protein DUF3141</fullName>
    </submittedName>
</protein>
<dbReference type="EMBL" id="QJJV01000001">
    <property type="protein sequence ID" value="PXX20406.1"/>
    <property type="molecule type" value="Genomic_DNA"/>
</dbReference>
<evidence type="ECO:0000313" key="3">
    <source>
        <dbReference type="Proteomes" id="UP000247515"/>
    </source>
</evidence>
<dbReference type="Pfam" id="PF11339">
    <property type="entry name" value="DUF3141"/>
    <property type="match status" value="1"/>
</dbReference>
<dbReference type="Proteomes" id="UP000247515">
    <property type="component" value="Unassembled WGS sequence"/>
</dbReference>
<keyword evidence="3" id="KW-1185">Reference proteome</keyword>
<feature type="region of interest" description="Disordered" evidence="1">
    <location>
        <begin position="854"/>
        <end position="1020"/>
    </location>
</feature>
<dbReference type="PANTHER" id="PTHR36837">
    <property type="entry name" value="POLY(3-HYDROXYALKANOATE) POLYMERASE SUBUNIT PHAC"/>
    <property type="match status" value="1"/>
</dbReference>
<gene>
    <name evidence="2" type="ORF">C7400_101133</name>
</gene>
<accession>A0ABX5MWN7</accession>
<feature type="compositionally biased region" description="Low complexity" evidence="1">
    <location>
        <begin position="962"/>
        <end position="988"/>
    </location>
</feature>
<feature type="compositionally biased region" description="Gly residues" evidence="1">
    <location>
        <begin position="870"/>
        <end position="892"/>
    </location>
</feature>
<dbReference type="Gene3D" id="3.40.50.1820">
    <property type="entry name" value="alpha/beta hydrolase"/>
    <property type="match status" value="1"/>
</dbReference>
<feature type="compositionally biased region" description="Low complexity" evidence="1">
    <location>
        <begin position="999"/>
        <end position="1008"/>
    </location>
</feature>
<feature type="compositionally biased region" description="Basic residues" evidence="1">
    <location>
        <begin position="1009"/>
        <end position="1020"/>
    </location>
</feature>
<feature type="region of interest" description="Disordered" evidence="1">
    <location>
        <begin position="1"/>
        <end position="23"/>
    </location>
</feature>